<evidence type="ECO:0000313" key="2">
    <source>
        <dbReference type="EMBL" id="SNY99507.1"/>
    </source>
</evidence>
<dbReference type="Gene3D" id="2.60.40.1190">
    <property type="match status" value="1"/>
</dbReference>
<dbReference type="OrthoDB" id="9801646at2"/>
<sequence>MTPDLPSKKTYSVKKLQPQGVSNNRFLLPTEWENAIVLNDFERPWENTLEKGTEFKALYDSKNLYLKYDVIDDHILTSPTSKDKQEVAKGDRVEIFFSCDSDLKKYYCLEVAPNGGVLDYLASHYRKFDMNWYWPQEHFYIKVNLGKMAYCVELTLSLQSLQELGVLKEGILRAGIFRADCFSLGAESNEDPIIEWVTWIDPETVQPDFHVPTAFGTLILE</sequence>
<reference evidence="3" key="1">
    <citation type="submission" date="2017-09" db="EMBL/GenBank/DDBJ databases">
        <authorList>
            <person name="Varghese N."/>
            <person name="Submissions S."/>
        </authorList>
    </citation>
    <scope>NUCLEOTIDE SEQUENCE [LARGE SCALE GENOMIC DNA]</scope>
    <source>
        <strain evidence="3">DSM 25885</strain>
    </source>
</reference>
<dbReference type="EMBL" id="OBEH01000002">
    <property type="protein sequence ID" value="SNY99507.1"/>
    <property type="molecule type" value="Genomic_DNA"/>
</dbReference>
<evidence type="ECO:0000313" key="3">
    <source>
        <dbReference type="Proteomes" id="UP000219048"/>
    </source>
</evidence>
<dbReference type="CDD" id="cd09620">
    <property type="entry name" value="CBM9_like_3"/>
    <property type="match status" value="1"/>
</dbReference>
<organism evidence="2 3">
    <name type="scientific">Flagellimonas pacifica</name>
    <dbReference type="NCBI Taxonomy" id="1247520"/>
    <lineage>
        <taxon>Bacteria</taxon>
        <taxon>Pseudomonadati</taxon>
        <taxon>Bacteroidota</taxon>
        <taxon>Flavobacteriia</taxon>
        <taxon>Flavobacteriales</taxon>
        <taxon>Flavobacteriaceae</taxon>
        <taxon>Flagellimonas</taxon>
    </lineage>
</organism>
<dbReference type="SUPFAM" id="SSF49344">
    <property type="entry name" value="CBD9-like"/>
    <property type="match status" value="1"/>
</dbReference>
<keyword evidence="3" id="KW-1185">Reference proteome</keyword>
<evidence type="ECO:0000259" key="1">
    <source>
        <dbReference type="Pfam" id="PF06452"/>
    </source>
</evidence>
<dbReference type="GO" id="GO:0004553">
    <property type="term" value="F:hydrolase activity, hydrolyzing O-glycosyl compounds"/>
    <property type="evidence" value="ECO:0007669"/>
    <property type="project" value="InterPro"/>
</dbReference>
<gene>
    <name evidence="2" type="ORF">SAMN06265377_1317</name>
</gene>
<dbReference type="AlphaFoldDB" id="A0A285MSJ8"/>
<dbReference type="GO" id="GO:0030246">
    <property type="term" value="F:carbohydrate binding"/>
    <property type="evidence" value="ECO:0007669"/>
    <property type="project" value="InterPro"/>
</dbReference>
<dbReference type="Proteomes" id="UP000219048">
    <property type="component" value="Unassembled WGS sequence"/>
</dbReference>
<dbReference type="Pfam" id="PF06452">
    <property type="entry name" value="CBM9_1"/>
    <property type="match status" value="1"/>
</dbReference>
<name>A0A285MSJ8_9FLAO</name>
<accession>A0A285MSJ8</accession>
<dbReference type="GO" id="GO:0016052">
    <property type="term" value="P:carbohydrate catabolic process"/>
    <property type="evidence" value="ECO:0007669"/>
    <property type="project" value="InterPro"/>
</dbReference>
<protein>
    <submittedName>
        <fullName evidence="2">Carbohydrate family 9 binding domain-like</fullName>
    </submittedName>
</protein>
<proteinExistence type="predicted"/>
<feature type="domain" description="Carbohydrate-binding" evidence="1">
    <location>
        <begin position="31"/>
        <end position="221"/>
    </location>
</feature>
<dbReference type="InterPro" id="IPR010502">
    <property type="entry name" value="Carb-bd_dom_fam9"/>
</dbReference>